<dbReference type="GO" id="GO:0031519">
    <property type="term" value="C:PcG protein complex"/>
    <property type="evidence" value="ECO:0007669"/>
    <property type="project" value="TreeGrafter"/>
</dbReference>
<dbReference type="GO" id="GO:0005667">
    <property type="term" value="C:transcription regulator complex"/>
    <property type="evidence" value="ECO:0007669"/>
    <property type="project" value="TreeGrafter"/>
</dbReference>
<evidence type="ECO:0000256" key="7">
    <source>
        <dbReference type="SAM" id="MobiDB-lite"/>
    </source>
</evidence>
<feature type="region of interest" description="Disordered" evidence="7">
    <location>
        <begin position="53"/>
        <end position="72"/>
    </location>
</feature>
<evidence type="ECO:0000313" key="9">
    <source>
        <dbReference type="Ensembl" id="ENSMMOP00000005194.1"/>
    </source>
</evidence>
<sequence length="72" mass="8258">MQNKKKPYVCKICGTMCGTRFKHSSDLTVHLRRHTGEKPYSCSSCGKRFSRRSSMNRHLRMHTGENLSSANP</sequence>
<dbReference type="InterPro" id="IPR036236">
    <property type="entry name" value="Znf_C2H2_sf"/>
</dbReference>
<feature type="domain" description="C2H2-type" evidence="8">
    <location>
        <begin position="40"/>
        <end position="67"/>
    </location>
</feature>
<evidence type="ECO:0000256" key="1">
    <source>
        <dbReference type="ARBA" id="ARBA00022723"/>
    </source>
</evidence>
<keyword evidence="3 6" id="KW-0863">Zinc-finger</keyword>
<evidence type="ECO:0000256" key="3">
    <source>
        <dbReference type="ARBA" id="ARBA00022771"/>
    </source>
</evidence>
<dbReference type="InterPro" id="IPR013087">
    <property type="entry name" value="Znf_C2H2_type"/>
</dbReference>
<dbReference type="Ensembl" id="ENSMMOT00000005288.1">
    <property type="protein sequence ID" value="ENSMMOP00000005194.1"/>
    <property type="gene ID" value="ENSMMOG00000000299.1"/>
</dbReference>
<evidence type="ECO:0000256" key="6">
    <source>
        <dbReference type="PROSITE-ProRule" id="PRU00042"/>
    </source>
</evidence>
<dbReference type="PROSITE" id="PS00028">
    <property type="entry name" value="ZINC_FINGER_C2H2_1"/>
    <property type="match status" value="2"/>
</dbReference>
<feature type="domain" description="C2H2-type" evidence="8">
    <location>
        <begin position="8"/>
        <end position="39"/>
    </location>
</feature>
<dbReference type="PANTHER" id="PTHR14003:SF23">
    <property type="entry name" value="ZINC FINGER PROTEIN 143"/>
    <property type="match status" value="1"/>
</dbReference>
<protein>
    <recommendedName>
        <fullName evidence="8">C2H2-type domain-containing protein</fullName>
    </recommendedName>
</protein>
<keyword evidence="4" id="KW-0862">Zinc</keyword>
<name>A0A3Q3W976_MOLML</name>
<evidence type="ECO:0000259" key="8">
    <source>
        <dbReference type="PROSITE" id="PS50157"/>
    </source>
</evidence>
<dbReference type="PROSITE" id="PS50157">
    <property type="entry name" value="ZINC_FINGER_C2H2_2"/>
    <property type="match status" value="2"/>
</dbReference>
<keyword evidence="5" id="KW-0539">Nucleus</keyword>
<keyword evidence="1" id="KW-0479">Metal-binding</keyword>
<evidence type="ECO:0000256" key="5">
    <source>
        <dbReference type="ARBA" id="ARBA00023242"/>
    </source>
</evidence>
<dbReference type="FunFam" id="3.30.160.60:FF:002343">
    <property type="entry name" value="Zinc finger protein 33A"/>
    <property type="match status" value="1"/>
</dbReference>
<dbReference type="SUPFAM" id="SSF57667">
    <property type="entry name" value="beta-beta-alpha zinc fingers"/>
    <property type="match status" value="1"/>
</dbReference>
<dbReference type="GO" id="GO:0000978">
    <property type="term" value="F:RNA polymerase II cis-regulatory region sequence-specific DNA binding"/>
    <property type="evidence" value="ECO:0007669"/>
    <property type="project" value="TreeGrafter"/>
</dbReference>
<organism evidence="9 10">
    <name type="scientific">Mola mola</name>
    <name type="common">Ocean sunfish</name>
    <name type="synonym">Tetraodon mola</name>
    <dbReference type="NCBI Taxonomy" id="94237"/>
    <lineage>
        <taxon>Eukaryota</taxon>
        <taxon>Metazoa</taxon>
        <taxon>Chordata</taxon>
        <taxon>Craniata</taxon>
        <taxon>Vertebrata</taxon>
        <taxon>Euteleostomi</taxon>
        <taxon>Actinopterygii</taxon>
        <taxon>Neopterygii</taxon>
        <taxon>Teleostei</taxon>
        <taxon>Neoteleostei</taxon>
        <taxon>Acanthomorphata</taxon>
        <taxon>Eupercaria</taxon>
        <taxon>Tetraodontiformes</taxon>
        <taxon>Molidae</taxon>
        <taxon>Mola</taxon>
    </lineage>
</organism>
<evidence type="ECO:0000256" key="4">
    <source>
        <dbReference type="ARBA" id="ARBA00022833"/>
    </source>
</evidence>
<keyword evidence="2" id="KW-0677">Repeat</keyword>
<dbReference type="Pfam" id="PF00096">
    <property type="entry name" value="zf-C2H2"/>
    <property type="match status" value="2"/>
</dbReference>
<dbReference type="GO" id="GO:0000785">
    <property type="term" value="C:chromatin"/>
    <property type="evidence" value="ECO:0007669"/>
    <property type="project" value="TreeGrafter"/>
</dbReference>
<reference evidence="9" key="1">
    <citation type="submission" date="2025-08" db="UniProtKB">
        <authorList>
            <consortium name="Ensembl"/>
        </authorList>
    </citation>
    <scope>IDENTIFICATION</scope>
</reference>
<dbReference type="Proteomes" id="UP000261620">
    <property type="component" value="Unplaced"/>
</dbReference>
<evidence type="ECO:0000313" key="10">
    <source>
        <dbReference type="Proteomes" id="UP000261620"/>
    </source>
</evidence>
<dbReference type="GO" id="GO:0000981">
    <property type="term" value="F:DNA-binding transcription factor activity, RNA polymerase II-specific"/>
    <property type="evidence" value="ECO:0007669"/>
    <property type="project" value="TreeGrafter"/>
</dbReference>
<accession>A0A3Q3W976</accession>
<dbReference type="Gene3D" id="3.30.160.60">
    <property type="entry name" value="Classic Zinc Finger"/>
    <property type="match status" value="2"/>
</dbReference>
<reference evidence="9" key="2">
    <citation type="submission" date="2025-09" db="UniProtKB">
        <authorList>
            <consortium name="Ensembl"/>
        </authorList>
    </citation>
    <scope>IDENTIFICATION</scope>
</reference>
<dbReference type="GO" id="GO:0008270">
    <property type="term" value="F:zinc ion binding"/>
    <property type="evidence" value="ECO:0007669"/>
    <property type="project" value="UniProtKB-KW"/>
</dbReference>
<dbReference type="AlphaFoldDB" id="A0A3Q3W976"/>
<evidence type="ECO:0000256" key="2">
    <source>
        <dbReference type="ARBA" id="ARBA00022737"/>
    </source>
</evidence>
<keyword evidence="10" id="KW-1185">Reference proteome</keyword>
<dbReference type="PANTHER" id="PTHR14003">
    <property type="entry name" value="TRANSCRIPTIONAL REPRESSOR PROTEIN YY"/>
    <property type="match status" value="1"/>
</dbReference>
<dbReference type="SMART" id="SM00355">
    <property type="entry name" value="ZnF_C2H2"/>
    <property type="match status" value="2"/>
</dbReference>
<proteinExistence type="predicted"/>